<feature type="chain" id="PRO_5011631386" evidence="5">
    <location>
        <begin position="22"/>
        <end position="469"/>
    </location>
</feature>
<feature type="domain" description="Glycosyl hydrolase family 30 TIM-barrel" evidence="6">
    <location>
        <begin position="72"/>
        <end position="403"/>
    </location>
</feature>
<dbReference type="Gene3D" id="2.60.40.1180">
    <property type="entry name" value="Golgi alpha-mannosidase II"/>
    <property type="match status" value="1"/>
</dbReference>
<dbReference type="Gene3D" id="3.20.20.80">
    <property type="entry name" value="Glycosidases"/>
    <property type="match status" value="1"/>
</dbReference>
<dbReference type="SUPFAM" id="SSF51011">
    <property type="entry name" value="Glycosyl hydrolase domain"/>
    <property type="match status" value="1"/>
</dbReference>
<dbReference type="EMBL" id="FMTS01000002">
    <property type="protein sequence ID" value="SCW53838.1"/>
    <property type="molecule type" value="Genomic_DNA"/>
</dbReference>
<comment type="similarity">
    <text evidence="1 4">Belongs to the glycosyl hydrolase 30 family.</text>
</comment>
<dbReference type="GO" id="GO:0016020">
    <property type="term" value="C:membrane"/>
    <property type="evidence" value="ECO:0007669"/>
    <property type="project" value="GOC"/>
</dbReference>
<dbReference type="SUPFAM" id="SSF51445">
    <property type="entry name" value="(Trans)glycosidases"/>
    <property type="match status" value="1"/>
</dbReference>
<evidence type="ECO:0000259" key="6">
    <source>
        <dbReference type="Pfam" id="PF02055"/>
    </source>
</evidence>
<reference evidence="9" key="1">
    <citation type="submission" date="2016-10" db="EMBL/GenBank/DDBJ databases">
        <authorList>
            <person name="Varghese N."/>
            <person name="Submissions S."/>
        </authorList>
    </citation>
    <scope>NUCLEOTIDE SEQUENCE [LARGE SCALE GENOMIC DNA]</scope>
    <source>
        <strain evidence="9">CGMCC 1.3431</strain>
    </source>
</reference>
<evidence type="ECO:0000256" key="4">
    <source>
        <dbReference type="RuleBase" id="RU361188"/>
    </source>
</evidence>
<evidence type="ECO:0000313" key="8">
    <source>
        <dbReference type="EMBL" id="SCW53838.1"/>
    </source>
</evidence>
<dbReference type="PANTHER" id="PTHR11069">
    <property type="entry name" value="GLUCOSYLCERAMIDASE"/>
    <property type="match status" value="1"/>
</dbReference>
<proteinExistence type="inferred from homology"/>
<evidence type="ECO:0000256" key="2">
    <source>
        <dbReference type="ARBA" id="ARBA00022729"/>
    </source>
</evidence>
<dbReference type="InterPro" id="IPR033452">
    <property type="entry name" value="GH30_C"/>
</dbReference>
<dbReference type="Pfam" id="PF17189">
    <property type="entry name" value="Glyco_hydro_30C"/>
    <property type="match status" value="1"/>
</dbReference>
<dbReference type="InterPro" id="IPR001139">
    <property type="entry name" value="Glyco_hydro_30"/>
</dbReference>
<evidence type="ECO:0000313" key="9">
    <source>
        <dbReference type="Proteomes" id="UP000199150"/>
    </source>
</evidence>
<dbReference type="Pfam" id="PF02055">
    <property type="entry name" value="Glyco_hydro_30"/>
    <property type="match status" value="1"/>
</dbReference>
<keyword evidence="3 4" id="KW-0378">Hydrolase</keyword>
<dbReference type="PANTHER" id="PTHR11069:SF23">
    <property type="entry name" value="LYSOSOMAL ACID GLUCOSYLCERAMIDASE"/>
    <property type="match status" value="1"/>
</dbReference>
<dbReference type="GO" id="GO:0004348">
    <property type="term" value="F:glucosylceramidase activity"/>
    <property type="evidence" value="ECO:0007669"/>
    <property type="project" value="InterPro"/>
</dbReference>
<sequence>MRIFQVAVLAALMGLSGCATGGLAGGHSAVKVWETDADQSKLLAPQGDVAFGQASGPVITVDPAQSYQSMVGFGAAMTDASAYLIRNKMTEAQRDALMSDLFGAEGLNFSFMRLTIGASDFSREHYSYDDMPKGESDPQMAHFSINAAKVDVIPAVKQALALNPKLTVMASPWSAPGWMKTTDSLIQGSLKPEAYPYFADYLSRYLKDMRAEGVDITLLTLQNEPGFEPDSYPGMRVEPESRAAFIGGFLGPKLKADGDRTKILDYDHNWDLPSSPLTVLGDAKASPYVAGVAWHCYNGDVAAQGPVHEAHPDKDAYFTECSGGEWAPKFSDTFDWTVKNLIIGSTRNWAKGVLMWNLALDENFGPHKGGCGDCRGIVTINSGTGVVTKNIEYYAFGHASKFVKVGAVRVASNEADGISNVAFKNPDGSLVLIALNGNAAATAFSVKAGGKAFGYTLPAGAVATFVWRP</sequence>
<dbReference type="STRING" id="260084.SAMN02927928_1726"/>
<feature type="signal peptide" evidence="5">
    <location>
        <begin position="1"/>
        <end position="21"/>
    </location>
</feature>
<dbReference type="InterPro" id="IPR013780">
    <property type="entry name" value="Glyco_hydro_b"/>
</dbReference>
<dbReference type="AlphaFoldDB" id="A0A1G4RAL8"/>
<evidence type="ECO:0000256" key="1">
    <source>
        <dbReference type="ARBA" id="ARBA00005382"/>
    </source>
</evidence>
<dbReference type="PROSITE" id="PS51257">
    <property type="entry name" value="PROKAR_LIPOPROTEIN"/>
    <property type="match status" value="1"/>
</dbReference>
<protein>
    <submittedName>
        <fullName evidence="8">Glucosylceramidase</fullName>
    </submittedName>
</protein>
<dbReference type="PRINTS" id="PR00843">
    <property type="entry name" value="GLHYDRLASE30"/>
</dbReference>
<dbReference type="Proteomes" id="UP000199150">
    <property type="component" value="Unassembled WGS sequence"/>
</dbReference>
<keyword evidence="2 5" id="KW-0732">Signal</keyword>
<feature type="domain" description="Glycosyl hydrolase family 30 beta sandwich" evidence="7">
    <location>
        <begin position="406"/>
        <end position="465"/>
    </location>
</feature>
<evidence type="ECO:0000259" key="7">
    <source>
        <dbReference type="Pfam" id="PF17189"/>
    </source>
</evidence>
<keyword evidence="4" id="KW-0326">Glycosidase</keyword>
<dbReference type="GO" id="GO:0006680">
    <property type="term" value="P:glucosylceramide catabolic process"/>
    <property type="evidence" value="ECO:0007669"/>
    <property type="project" value="TreeGrafter"/>
</dbReference>
<organism evidence="8 9">
    <name type="scientific">Asticcacaulis taihuensis</name>
    <dbReference type="NCBI Taxonomy" id="260084"/>
    <lineage>
        <taxon>Bacteria</taxon>
        <taxon>Pseudomonadati</taxon>
        <taxon>Pseudomonadota</taxon>
        <taxon>Alphaproteobacteria</taxon>
        <taxon>Caulobacterales</taxon>
        <taxon>Caulobacteraceae</taxon>
        <taxon>Asticcacaulis</taxon>
    </lineage>
</organism>
<name>A0A1G4RAL8_9CAUL</name>
<dbReference type="RefSeq" id="WP_170828249.1">
    <property type="nucleotide sequence ID" value="NZ_CBCRYE010000004.1"/>
</dbReference>
<evidence type="ECO:0000256" key="5">
    <source>
        <dbReference type="SAM" id="SignalP"/>
    </source>
</evidence>
<evidence type="ECO:0000256" key="3">
    <source>
        <dbReference type="ARBA" id="ARBA00022801"/>
    </source>
</evidence>
<dbReference type="InterPro" id="IPR033453">
    <property type="entry name" value="Glyco_hydro_30_TIM-barrel"/>
</dbReference>
<keyword evidence="9" id="KW-1185">Reference proteome</keyword>
<dbReference type="InterPro" id="IPR017853">
    <property type="entry name" value="GH"/>
</dbReference>
<gene>
    <name evidence="8" type="ORF">SAMN02927928_1726</name>
</gene>
<accession>A0A1G4RAL8</accession>